<feature type="compositionally biased region" description="Polar residues" evidence="1">
    <location>
        <begin position="160"/>
        <end position="198"/>
    </location>
</feature>
<keyword evidence="2" id="KW-1133">Transmembrane helix</keyword>
<feature type="compositionally biased region" description="Polar residues" evidence="1">
    <location>
        <begin position="114"/>
        <end position="145"/>
    </location>
</feature>
<keyword evidence="2" id="KW-0812">Transmembrane</keyword>
<comment type="caution">
    <text evidence="3">The sequence shown here is derived from an EMBL/GenBank/DDBJ whole genome shotgun (WGS) entry which is preliminary data.</text>
</comment>
<feature type="region of interest" description="Disordered" evidence="1">
    <location>
        <begin position="77"/>
        <end position="212"/>
    </location>
</feature>
<keyword evidence="4" id="KW-1185">Reference proteome</keyword>
<dbReference type="Proteomes" id="UP001597342">
    <property type="component" value="Unassembled WGS sequence"/>
</dbReference>
<protein>
    <recommendedName>
        <fullName evidence="5">Outer membrane protein beta-barrel domain-containing protein</fullName>
    </recommendedName>
</protein>
<feature type="transmembrane region" description="Helical" evidence="2">
    <location>
        <begin position="45"/>
        <end position="63"/>
    </location>
</feature>
<gene>
    <name evidence="3" type="ORF">ACFSJE_10720</name>
</gene>
<dbReference type="RefSeq" id="WP_379830968.1">
    <property type="nucleotide sequence ID" value="NZ_JBHUHU010000003.1"/>
</dbReference>
<reference evidence="4" key="1">
    <citation type="journal article" date="2019" name="Int. J. Syst. Evol. Microbiol.">
        <title>The Global Catalogue of Microorganisms (GCM) 10K type strain sequencing project: providing services to taxonomists for standard genome sequencing and annotation.</title>
        <authorList>
            <consortium name="The Broad Institute Genomics Platform"/>
            <consortium name="The Broad Institute Genome Sequencing Center for Infectious Disease"/>
            <person name="Wu L."/>
            <person name="Ma J."/>
        </authorList>
    </citation>
    <scope>NUCLEOTIDE SEQUENCE [LARGE SCALE GENOMIC DNA]</scope>
    <source>
        <strain evidence="4">JCM 3389</strain>
    </source>
</reference>
<keyword evidence="2" id="KW-0472">Membrane</keyword>
<evidence type="ECO:0000256" key="1">
    <source>
        <dbReference type="SAM" id="MobiDB-lite"/>
    </source>
</evidence>
<name>A0ABW4Y288_9FLAO</name>
<proteinExistence type="predicted"/>
<feature type="compositionally biased region" description="Basic and acidic residues" evidence="1">
    <location>
        <begin position="199"/>
        <end position="212"/>
    </location>
</feature>
<evidence type="ECO:0000256" key="2">
    <source>
        <dbReference type="SAM" id="Phobius"/>
    </source>
</evidence>
<evidence type="ECO:0008006" key="5">
    <source>
        <dbReference type="Google" id="ProtNLM"/>
    </source>
</evidence>
<sequence length="503" mass="54932">MGKKNLEQLFKETFEGFQEVPDERVWNSIEASLDKKKQKKRVVPLWWQLGGVAALLAVLFYVFNPFENTQDRNEIIITDTETQVDSTTKDEPSGGSKEQIDPATINNGAEGLVESSSKTEADENQSAAGHINSNQSLGSKQQVAENDNFGKNIGKDQDAVSLSQNTRESNALAMSNKNAEGHKATSNQKRNSIDNATSESDKAIAQDNSRDKNLQTMTEAKNEEAIAQNEEQKIEDGKKSIYDAIREQEEETIIADNTAAGKWSVGPSVAPVYFSAAGKGSPIHSDFSSNSKSGNLNLSYGLSVAYEVGKKLKIKSGVHRVNYGYDTNDVLFSSSARSAASDKLENINYSQKSETLIVQSKNSLPNSIPTDAFLELASNEIPVLDGKMVQQLGYIEVPVELNYSVIDRKFGVDLIGGVSSLFLVENSVLVESEGLVTEVGEATNANDVNFSANFGMGLNYDFSPKVELSVEPVFKYQMNTFSKTAGQFQPFSVGIYSGISFKF</sequence>
<accession>A0ABW4Y288</accession>
<evidence type="ECO:0000313" key="3">
    <source>
        <dbReference type="EMBL" id="MFD2100249.1"/>
    </source>
</evidence>
<evidence type="ECO:0000313" key="4">
    <source>
        <dbReference type="Proteomes" id="UP001597342"/>
    </source>
</evidence>
<dbReference type="EMBL" id="JBHUHU010000003">
    <property type="protein sequence ID" value="MFD2100249.1"/>
    <property type="molecule type" value="Genomic_DNA"/>
</dbReference>
<organism evidence="3 4">
    <name type="scientific">Flagellimonas iocasae</name>
    <dbReference type="NCBI Taxonomy" id="2055905"/>
    <lineage>
        <taxon>Bacteria</taxon>
        <taxon>Pseudomonadati</taxon>
        <taxon>Bacteroidota</taxon>
        <taxon>Flavobacteriia</taxon>
        <taxon>Flavobacteriales</taxon>
        <taxon>Flavobacteriaceae</taxon>
        <taxon>Flagellimonas</taxon>
    </lineage>
</organism>